<dbReference type="InterPro" id="IPR011663">
    <property type="entry name" value="UTRA"/>
</dbReference>
<reference evidence="3" key="1">
    <citation type="journal article" date="2020" name="MBio">
        <title>Horizontal gene transfer to a defensive symbiont with a reduced genome amongst a multipartite beetle microbiome.</title>
        <authorList>
            <person name="Waterworth S.C."/>
            <person name="Florez L.V."/>
            <person name="Rees E.R."/>
            <person name="Hertweck C."/>
            <person name="Kaltenpoth M."/>
            <person name="Kwan J.C."/>
        </authorList>
    </citation>
    <scope>NUCLEOTIDE SEQUENCE [LARGE SCALE GENOMIC DNA]</scope>
</reference>
<protein>
    <recommendedName>
        <fullName evidence="1">UbiC transcription regulator-associated domain-containing protein</fullName>
    </recommendedName>
</protein>
<evidence type="ECO:0000259" key="1">
    <source>
        <dbReference type="Pfam" id="PF07702"/>
    </source>
</evidence>
<organism evidence="2 3">
    <name type="scientific">Paracidovorax wautersii</name>
    <dbReference type="NCBI Taxonomy" id="1177982"/>
    <lineage>
        <taxon>Bacteria</taxon>
        <taxon>Pseudomonadati</taxon>
        <taxon>Pseudomonadota</taxon>
        <taxon>Betaproteobacteria</taxon>
        <taxon>Burkholderiales</taxon>
        <taxon>Comamonadaceae</taxon>
        <taxon>Paracidovorax</taxon>
    </lineage>
</organism>
<dbReference type="InterPro" id="IPR028978">
    <property type="entry name" value="Chorismate_lyase_/UTRA_dom_sf"/>
</dbReference>
<evidence type="ECO:0000313" key="2">
    <source>
        <dbReference type="EMBL" id="KAF1018294.1"/>
    </source>
</evidence>
<gene>
    <name evidence="2" type="ORF">GAK30_03753</name>
</gene>
<accession>A0A7V8JNS0</accession>
<dbReference type="AlphaFoldDB" id="A0A7V8JNS0"/>
<sequence length="105" mass="11241">MEPAYAEIAQAVREQPGTLVSSLIEQRYGRRIAEIRQEICACTLTDPALLQALQLPAGTAALKIIRRYLDAAGHAFEVSVTLHPADRFSVSLRLTHAGGNGDAGA</sequence>
<proteinExistence type="predicted"/>
<dbReference type="EMBL" id="WNDQ01000093">
    <property type="protein sequence ID" value="KAF1018294.1"/>
    <property type="molecule type" value="Genomic_DNA"/>
</dbReference>
<dbReference type="GO" id="GO:0006355">
    <property type="term" value="P:regulation of DNA-templated transcription"/>
    <property type="evidence" value="ECO:0007669"/>
    <property type="project" value="InterPro"/>
</dbReference>
<name>A0A7V8JNS0_9BURK</name>
<dbReference type="Gene3D" id="3.40.1410.10">
    <property type="entry name" value="Chorismate lyase-like"/>
    <property type="match status" value="1"/>
</dbReference>
<dbReference type="GO" id="GO:0003677">
    <property type="term" value="F:DNA binding"/>
    <property type="evidence" value="ECO:0007669"/>
    <property type="project" value="InterPro"/>
</dbReference>
<dbReference type="SUPFAM" id="SSF64288">
    <property type="entry name" value="Chorismate lyase-like"/>
    <property type="match status" value="1"/>
</dbReference>
<comment type="caution">
    <text evidence="2">The sequence shown here is derived from an EMBL/GenBank/DDBJ whole genome shotgun (WGS) entry which is preliminary data.</text>
</comment>
<dbReference type="Pfam" id="PF07702">
    <property type="entry name" value="UTRA"/>
    <property type="match status" value="1"/>
</dbReference>
<dbReference type="Proteomes" id="UP000461670">
    <property type="component" value="Unassembled WGS sequence"/>
</dbReference>
<evidence type="ECO:0000313" key="3">
    <source>
        <dbReference type="Proteomes" id="UP000461670"/>
    </source>
</evidence>
<feature type="domain" description="UbiC transcription regulator-associated" evidence="1">
    <location>
        <begin position="19"/>
        <end position="88"/>
    </location>
</feature>